<dbReference type="InterPro" id="IPR013509">
    <property type="entry name" value="RNR_lsu_N"/>
</dbReference>
<evidence type="ECO:0000256" key="9">
    <source>
        <dbReference type="ARBA" id="ARBA00023285"/>
    </source>
</evidence>
<evidence type="ECO:0000256" key="11">
    <source>
        <dbReference type="PROSITE-ProRule" id="PRU00492"/>
    </source>
</evidence>
<dbReference type="GO" id="GO:0004748">
    <property type="term" value="F:ribonucleoside-diphosphate reductase activity, thioredoxin disulfide as acceptor"/>
    <property type="evidence" value="ECO:0007669"/>
    <property type="project" value="UniProtKB-EC"/>
</dbReference>
<evidence type="ECO:0000313" key="15">
    <source>
        <dbReference type="Proteomes" id="UP001056766"/>
    </source>
</evidence>
<comment type="function">
    <text evidence="12">Catalyzes the reduction of ribonucleotides to deoxyribonucleotides. May function to provide a pool of deoxyribonucleotide precursors for DNA repair during oxygen limitation and/or for immediate growth after restoration of oxygen.</text>
</comment>
<reference evidence="14" key="1">
    <citation type="journal article" date="2021" name="mSystems">
        <title>Bacteria and Archaea Synergistically Convert Glycine Betaine to Biogenic Methane in the Formosa Cold Seep of the South China Sea.</title>
        <authorList>
            <person name="Li L."/>
            <person name="Zhang W."/>
            <person name="Zhang S."/>
            <person name="Song L."/>
            <person name="Sun Q."/>
            <person name="Zhang H."/>
            <person name="Xiang H."/>
            <person name="Dong X."/>
        </authorList>
    </citation>
    <scope>NUCLEOTIDE SEQUENCE</scope>
    <source>
        <strain evidence="14">LLY</strain>
    </source>
</reference>
<name>A0A9E4ZFP2_9EURY</name>
<keyword evidence="12" id="KW-0237">DNA synthesis</keyword>
<dbReference type="SUPFAM" id="SSF51998">
    <property type="entry name" value="PFL-like glycyl radical enzymes"/>
    <property type="match status" value="1"/>
</dbReference>
<dbReference type="FunFam" id="3.20.70.20:FF:000018">
    <property type="entry name" value="Vitamin B12-dependent ribonucleotide reductase"/>
    <property type="match status" value="1"/>
</dbReference>
<protein>
    <recommendedName>
        <fullName evidence="12">Vitamin B12-dependent ribonucleotide reductase</fullName>
        <ecNumber evidence="12">1.17.4.1</ecNumber>
    </recommendedName>
</protein>
<dbReference type="SUPFAM" id="SSF48168">
    <property type="entry name" value="R1 subunit of ribonucleotide reductase, N-terminal domain"/>
    <property type="match status" value="1"/>
</dbReference>
<dbReference type="PANTHER" id="PTHR43371:SF1">
    <property type="entry name" value="RIBONUCLEOSIDE-DIPHOSPHATE REDUCTASE"/>
    <property type="match status" value="1"/>
</dbReference>
<keyword evidence="9 12" id="KW-0170">Cobalt</keyword>
<dbReference type="GO" id="GO:0009263">
    <property type="term" value="P:deoxyribonucleotide biosynthetic process"/>
    <property type="evidence" value="ECO:0007669"/>
    <property type="project" value="UniProtKB-KW"/>
</dbReference>
<dbReference type="Gene3D" id="3.20.70.20">
    <property type="match status" value="1"/>
</dbReference>
<comment type="caution">
    <text evidence="14">The sequence shown here is derived from an EMBL/GenBank/DDBJ whole genome shotgun (WGS) entry which is preliminary data.</text>
</comment>
<comment type="cofactor">
    <cofactor evidence="1 12">
        <name>adenosylcob(III)alamin</name>
        <dbReference type="ChEBI" id="CHEBI:18408"/>
    </cofactor>
</comment>
<keyword evidence="7" id="KW-0215">Deoxyribonucleotide synthesis</keyword>
<dbReference type="InterPro" id="IPR013344">
    <property type="entry name" value="RNR_NrdJ/NrdZ"/>
</dbReference>
<dbReference type="GO" id="GO:0071897">
    <property type="term" value="P:DNA biosynthetic process"/>
    <property type="evidence" value="ECO:0007669"/>
    <property type="project" value="UniProtKB-KW"/>
</dbReference>
<evidence type="ECO:0000256" key="7">
    <source>
        <dbReference type="ARBA" id="ARBA00023116"/>
    </source>
</evidence>
<evidence type="ECO:0000256" key="12">
    <source>
        <dbReference type="RuleBase" id="RU364064"/>
    </source>
</evidence>
<dbReference type="AlphaFoldDB" id="A0A9E4ZFP2"/>
<dbReference type="Pfam" id="PF02867">
    <property type="entry name" value="Ribonuc_red_lgC"/>
    <property type="match status" value="1"/>
</dbReference>
<dbReference type="PRINTS" id="PR01183">
    <property type="entry name" value="RIBORDTASEM1"/>
</dbReference>
<evidence type="ECO:0000256" key="8">
    <source>
        <dbReference type="ARBA" id="ARBA00023157"/>
    </source>
</evidence>
<keyword evidence="8" id="KW-1015">Disulfide bond</keyword>
<dbReference type="Proteomes" id="UP001056766">
    <property type="component" value="Unassembled WGS sequence"/>
</dbReference>
<dbReference type="GO" id="GO:0031419">
    <property type="term" value="F:cobalamin binding"/>
    <property type="evidence" value="ECO:0007669"/>
    <property type="project" value="UniProtKB-KW"/>
</dbReference>
<dbReference type="EMBL" id="JAGSOI010000012">
    <property type="protein sequence ID" value="MCM1986279.1"/>
    <property type="molecule type" value="Genomic_DNA"/>
</dbReference>
<dbReference type="InterPro" id="IPR008926">
    <property type="entry name" value="RNR_R1-su_N"/>
</dbReference>
<evidence type="ECO:0000259" key="13">
    <source>
        <dbReference type="PROSITE" id="PS51161"/>
    </source>
</evidence>
<evidence type="ECO:0000256" key="1">
    <source>
        <dbReference type="ARBA" id="ARBA00001922"/>
    </source>
</evidence>
<proteinExistence type="inferred from homology"/>
<evidence type="ECO:0000256" key="10">
    <source>
        <dbReference type="ARBA" id="ARBA00047754"/>
    </source>
</evidence>
<evidence type="ECO:0000256" key="5">
    <source>
        <dbReference type="ARBA" id="ARBA00022840"/>
    </source>
</evidence>
<organism evidence="14 15">
    <name type="scientific">Methanococcoides seepicolus</name>
    <dbReference type="NCBI Taxonomy" id="2828780"/>
    <lineage>
        <taxon>Archaea</taxon>
        <taxon>Methanobacteriati</taxon>
        <taxon>Methanobacteriota</taxon>
        <taxon>Stenosarchaea group</taxon>
        <taxon>Methanomicrobia</taxon>
        <taxon>Methanosarcinales</taxon>
        <taxon>Methanosarcinaceae</taxon>
        <taxon>Methanococcoides</taxon>
    </lineage>
</organism>
<sequence length="697" mass="77689">MEKIRKRDGRIVAFDSAKITLAIQKAILAVREKNGDLTSKISCQVVEALEDKFKDRIPGVEDVQDIVEEIIIRNGCAKVAKAYILYRQKRTDVREAKKLLGVEKDELKLSIDAIRVLERKSLLKDEKGNIIETPAGMVKRVAKAVASVDKRYGGDVKKTEEEFYRMMAGLEFLPNTPTLMNAGTDLGQLSSCFVLPVEDSLKSIFGALTNMSLIHQSGGGTGFSFSKLRPRGDIVMSTKGVTSGPVSFMRIFDQATEVIKQGGKRRGANMGILRVDHPDIIEFIISKGNEGFLDNFNISVGVTDEFMKAVEEDREYNLINPRTGKSTGKLKARDVFDLIVIMSWRTGDPGMVFLDEINRKHPISHVGIIESTNPCGEIPLLPYESCNLGSINLSKMVRDGEIDWEKLRKTTRLCVHFLDNVIDANRYPLKEIDRITKNNRKIGLCVMGFAEMCTILAIPYDSEEAIKTAEKLMKFIRDESVKKSVELGEKRGSFPNFKSSMWANDYKAMRNATVNTVAPTGTISIIANTSSGIEPIFALSFVRNVMGTQLLEVNPVFEKIAKERGFYSTDLLIEISKTGSIKNIPKIPEDIKRVFVTSLDIAPEWHVRMQAAFQKYVDNAVAKTVNLPANATLEDVRKIYVMAYKLKCKGITVYRYGSKTKQVLVIAGLRKDKEEGIVADSEFSGDCITEECPLGGV</sequence>
<accession>A0A9E4ZFP2</accession>
<keyword evidence="3 12" id="KW-0846">Cobalamin</keyword>
<dbReference type="PANTHER" id="PTHR43371">
    <property type="entry name" value="VITAMIN B12-DEPENDENT RIBONUCLEOTIDE REDUCTASE"/>
    <property type="match status" value="1"/>
</dbReference>
<feature type="domain" description="ATP-cone" evidence="13">
    <location>
        <begin position="2"/>
        <end position="94"/>
    </location>
</feature>
<dbReference type="EC" id="1.17.4.1" evidence="12"/>
<dbReference type="PROSITE" id="PS51161">
    <property type="entry name" value="ATP_CONE"/>
    <property type="match status" value="1"/>
</dbReference>
<keyword evidence="5 11" id="KW-0067">ATP-binding</keyword>
<evidence type="ECO:0000256" key="4">
    <source>
        <dbReference type="ARBA" id="ARBA00022741"/>
    </source>
</evidence>
<dbReference type="Pfam" id="PF03477">
    <property type="entry name" value="ATP-cone"/>
    <property type="match status" value="1"/>
</dbReference>
<dbReference type="RefSeq" id="WP_250867661.1">
    <property type="nucleotide sequence ID" value="NZ_JAGSOI010000012.1"/>
</dbReference>
<dbReference type="GO" id="GO:0005524">
    <property type="term" value="F:ATP binding"/>
    <property type="evidence" value="ECO:0007669"/>
    <property type="project" value="UniProtKB-UniRule"/>
</dbReference>
<evidence type="ECO:0000313" key="14">
    <source>
        <dbReference type="EMBL" id="MCM1986279.1"/>
    </source>
</evidence>
<comment type="catalytic activity">
    <reaction evidence="10 12">
        <text>a 2'-deoxyribonucleoside 5'-diphosphate + [thioredoxin]-disulfide + H2O = a ribonucleoside 5'-diphosphate + [thioredoxin]-dithiol</text>
        <dbReference type="Rhea" id="RHEA:23252"/>
        <dbReference type="Rhea" id="RHEA-COMP:10698"/>
        <dbReference type="Rhea" id="RHEA-COMP:10700"/>
        <dbReference type="ChEBI" id="CHEBI:15377"/>
        <dbReference type="ChEBI" id="CHEBI:29950"/>
        <dbReference type="ChEBI" id="CHEBI:50058"/>
        <dbReference type="ChEBI" id="CHEBI:57930"/>
        <dbReference type="ChEBI" id="CHEBI:73316"/>
        <dbReference type="EC" id="1.17.4.1"/>
    </reaction>
</comment>
<dbReference type="CDD" id="cd02888">
    <property type="entry name" value="RNR_II_dimer"/>
    <property type="match status" value="1"/>
</dbReference>
<keyword evidence="15" id="KW-1185">Reference proteome</keyword>
<evidence type="ECO:0000256" key="2">
    <source>
        <dbReference type="ARBA" id="ARBA00007405"/>
    </source>
</evidence>
<dbReference type="InterPro" id="IPR050862">
    <property type="entry name" value="RdRp_reductase_class-2"/>
</dbReference>
<evidence type="ECO:0000256" key="3">
    <source>
        <dbReference type="ARBA" id="ARBA00022628"/>
    </source>
</evidence>
<dbReference type="Pfam" id="PF00317">
    <property type="entry name" value="Ribonuc_red_lgN"/>
    <property type="match status" value="1"/>
</dbReference>
<evidence type="ECO:0000256" key="6">
    <source>
        <dbReference type="ARBA" id="ARBA00023002"/>
    </source>
</evidence>
<comment type="similarity">
    <text evidence="2 12">Belongs to the ribonucleoside diphosphate reductase class-2 family.</text>
</comment>
<dbReference type="InterPro" id="IPR000788">
    <property type="entry name" value="RNR_lg_C"/>
</dbReference>
<dbReference type="InterPro" id="IPR005144">
    <property type="entry name" value="ATP-cone_dom"/>
</dbReference>
<reference evidence="14" key="2">
    <citation type="submission" date="2021-04" db="EMBL/GenBank/DDBJ databases">
        <authorList>
            <person name="Dong X."/>
        </authorList>
    </citation>
    <scope>NUCLEOTIDE SEQUENCE</scope>
    <source>
        <strain evidence="14">LLY</strain>
    </source>
</reference>
<gene>
    <name evidence="14" type="ORF">KDK67_04560</name>
</gene>
<dbReference type="NCBIfam" id="TIGR02504">
    <property type="entry name" value="NrdJ_Z"/>
    <property type="match status" value="1"/>
</dbReference>
<keyword evidence="6 12" id="KW-0560">Oxidoreductase</keyword>
<keyword evidence="4 11" id="KW-0547">Nucleotide-binding</keyword>